<gene>
    <name evidence="3" type="ORF">STRMA_1448</name>
</gene>
<accession>G5JW34</accession>
<dbReference type="OrthoDB" id="9782395at2"/>
<evidence type="ECO:0000313" key="4">
    <source>
        <dbReference type="Proteomes" id="UP000003573"/>
    </source>
</evidence>
<dbReference type="eggNOG" id="COG1434">
    <property type="taxonomic scope" value="Bacteria"/>
</dbReference>
<dbReference type="STRING" id="764298.STRMA_1448"/>
<comment type="caution">
    <text evidence="3">The sequence shown here is derived from an EMBL/GenBank/DDBJ whole genome shotgun (WGS) entry which is preliminary data.</text>
</comment>
<keyword evidence="4" id="KW-1185">Reference proteome</keyword>
<keyword evidence="1" id="KW-1133">Transmembrane helix</keyword>
<feature type="transmembrane region" description="Helical" evidence="1">
    <location>
        <begin position="26"/>
        <end position="46"/>
    </location>
</feature>
<reference evidence="3 4" key="1">
    <citation type="journal article" date="2014" name="Int. J. Syst. Evol. Microbiol.">
        <title>Phylogenomics and the dynamic genome evolution of the genus Streptococcus.</title>
        <authorList>
            <consortium name="The Broad Institute Genome Sequencing Platform"/>
            <person name="Richards V.P."/>
            <person name="Palmer S.R."/>
            <person name="Pavinski Bitar P.D."/>
            <person name="Qin X."/>
            <person name="Weinstock G.M."/>
            <person name="Highlander S.K."/>
            <person name="Town C.D."/>
            <person name="Burne R.A."/>
            <person name="Stanhope M.J."/>
        </authorList>
    </citation>
    <scope>NUCLEOTIDE SEQUENCE [LARGE SCALE GENOMIC DNA]</scope>
    <source>
        <strain evidence="3 4">NCTC 11558</strain>
    </source>
</reference>
<sequence>MMGILVLVLFALLVFSIYHEARSLLNPFLLLAFLMTAYLAAGDFFYRHSLHTAYGIFLLILTALPLLIFWAALFLIYNGLVLLHKEGFSKLNLASLLLGILINIFFFLIYIRFSKPFHFAQPTFFDFLYAVGMFSFLIFGISFVAFMLYSILYLMIPKNKHYDYIIIHGAGLLDGNQVTPLLKRRIDKALEAFRKSKNPQVKLIASGGLGPKETISEAQAIANYIKEQASDIPKDRLLLEEQSHSTYENLLFSKQLAQKEMKAPRFLFVTNAYHVFRTSVYARRLHMAGDGLGCSTAPYYIPSAFIREFIAIVVYLKWLFIILYAWLIVSLFHIFFK</sequence>
<evidence type="ECO:0000256" key="1">
    <source>
        <dbReference type="SAM" id="Phobius"/>
    </source>
</evidence>
<dbReference type="GO" id="GO:0000270">
    <property type="term" value="P:peptidoglycan metabolic process"/>
    <property type="evidence" value="ECO:0007669"/>
    <property type="project" value="TreeGrafter"/>
</dbReference>
<dbReference type="Pfam" id="PF02698">
    <property type="entry name" value="DUF218"/>
    <property type="match status" value="1"/>
</dbReference>
<protein>
    <submittedName>
        <fullName evidence="3">Membrane protein</fullName>
    </submittedName>
</protein>
<dbReference type="Gene3D" id="3.40.50.620">
    <property type="entry name" value="HUPs"/>
    <property type="match status" value="1"/>
</dbReference>
<feature type="transmembrane region" description="Helical" evidence="1">
    <location>
        <begin position="91"/>
        <end position="111"/>
    </location>
</feature>
<dbReference type="PANTHER" id="PTHR30336:SF18">
    <property type="entry name" value="MEMBRANE PROTEIN"/>
    <property type="match status" value="1"/>
</dbReference>
<feature type="transmembrane region" description="Helical" evidence="1">
    <location>
        <begin position="53"/>
        <end position="79"/>
    </location>
</feature>
<feature type="transmembrane region" description="Helical" evidence="1">
    <location>
        <begin position="123"/>
        <end position="156"/>
    </location>
</feature>
<evidence type="ECO:0000313" key="3">
    <source>
        <dbReference type="EMBL" id="EHJ52206.1"/>
    </source>
</evidence>
<dbReference type="AlphaFoldDB" id="G5JW34"/>
<dbReference type="GO" id="GO:0043164">
    <property type="term" value="P:Gram-negative-bacterium-type cell wall biogenesis"/>
    <property type="evidence" value="ECO:0007669"/>
    <property type="project" value="TreeGrafter"/>
</dbReference>
<organism evidence="3 4">
    <name type="scientific">Streptococcus macacae NCTC 11558</name>
    <dbReference type="NCBI Taxonomy" id="764298"/>
    <lineage>
        <taxon>Bacteria</taxon>
        <taxon>Bacillati</taxon>
        <taxon>Bacillota</taxon>
        <taxon>Bacilli</taxon>
        <taxon>Lactobacillales</taxon>
        <taxon>Streptococcaceae</taxon>
        <taxon>Streptococcus</taxon>
    </lineage>
</organism>
<keyword evidence="1" id="KW-0812">Transmembrane</keyword>
<dbReference type="InterPro" id="IPR051599">
    <property type="entry name" value="Cell_Envelope_Assoc"/>
</dbReference>
<feature type="domain" description="DUF218" evidence="2">
    <location>
        <begin position="163"/>
        <end position="310"/>
    </location>
</feature>
<dbReference type="RefSeq" id="WP_003079983.1">
    <property type="nucleotide sequence ID" value="NZ_AEUW02000001.1"/>
</dbReference>
<dbReference type="CDD" id="cd06259">
    <property type="entry name" value="YdcF-like"/>
    <property type="match status" value="1"/>
</dbReference>
<dbReference type="EMBL" id="AEUW02000001">
    <property type="protein sequence ID" value="EHJ52206.1"/>
    <property type="molecule type" value="Genomic_DNA"/>
</dbReference>
<dbReference type="GO" id="GO:0005886">
    <property type="term" value="C:plasma membrane"/>
    <property type="evidence" value="ECO:0007669"/>
    <property type="project" value="TreeGrafter"/>
</dbReference>
<feature type="transmembrane region" description="Helical" evidence="1">
    <location>
        <begin position="315"/>
        <end position="336"/>
    </location>
</feature>
<dbReference type="PANTHER" id="PTHR30336">
    <property type="entry name" value="INNER MEMBRANE PROTEIN, PROBABLE PERMEASE"/>
    <property type="match status" value="1"/>
</dbReference>
<evidence type="ECO:0000259" key="2">
    <source>
        <dbReference type="Pfam" id="PF02698"/>
    </source>
</evidence>
<proteinExistence type="predicted"/>
<dbReference type="InterPro" id="IPR003848">
    <property type="entry name" value="DUF218"/>
</dbReference>
<keyword evidence="1" id="KW-0472">Membrane</keyword>
<name>G5JW34_9STRE</name>
<dbReference type="Proteomes" id="UP000003573">
    <property type="component" value="Unassembled WGS sequence"/>
</dbReference>
<dbReference type="InterPro" id="IPR014729">
    <property type="entry name" value="Rossmann-like_a/b/a_fold"/>
</dbReference>